<reference evidence="1" key="1">
    <citation type="submission" date="2021-02" db="EMBL/GenBank/DDBJ databases">
        <authorList>
            <consortium name="DOE Joint Genome Institute"/>
            <person name="Ahrendt S."/>
            <person name="Looney B.P."/>
            <person name="Miyauchi S."/>
            <person name="Morin E."/>
            <person name="Drula E."/>
            <person name="Courty P.E."/>
            <person name="Chicoki N."/>
            <person name="Fauchery L."/>
            <person name="Kohler A."/>
            <person name="Kuo A."/>
            <person name="Labutti K."/>
            <person name="Pangilinan J."/>
            <person name="Lipzen A."/>
            <person name="Riley R."/>
            <person name="Andreopoulos W."/>
            <person name="He G."/>
            <person name="Johnson J."/>
            <person name="Barry K.W."/>
            <person name="Grigoriev I.V."/>
            <person name="Nagy L."/>
            <person name="Hibbett D."/>
            <person name="Henrissat B."/>
            <person name="Matheny P.B."/>
            <person name="Labbe J."/>
            <person name="Martin F."/>
        </authorList>
    </citation>
    <scope>NUCLEOTIDE SEQUENCE</scope>
    <source>
        <strain evidence="1">EC-137</strain>
    </source>
</reference>
<sequence>QIVPLAGASSGTVTTTSGPQNASLSIIPQLFLSLRGTSLTLRTSSISNATANITLTAQPSGTTLTASFNTSSGAISAVNLPPNEDMTLALTYI</sequence>
<feature type="non-terminal residue" evidence="1">
    <location>
        <position position="93"/>
    </location>
</feature>
<proteinExistence type="predicted"/>
<organism evidence="1 2">
    <name type="scientific">Vararia minispora EC-137</name>
    <dbReference type="NCBI Taxonomy" id="1314806"/>
    <lineage>
        <taxon>Eukaryota</taxon>
        <taxon>Fungi</taxon>
        <taxon>Dikarya</taxon>
        <taxon>Basidiomycota</taxon>
        <taxon>Agaricomycotina</taxon>
        <taxon>Agaricomycetes</taxon>
        <taxon>Russulales</taxon>
        <taxon>Lachnocladiaceae</taxon>
        <taxon>Vararia</taxon>
    </lineage>
</organism>
<keyword evidence="2" id="KW-1185">Reference proteome</keyword>
<gene>
    <name evidence="1" type="ORF">K488DRAFT_37743</name>
</gene>
<comment type="caution">
    <text evidence="1">The sequence shown here is derived from an EMBL/GenBank/DDBJ whole genome shotgun (WGS) entry which is preliminary data.</text>
</comment>
<name>A0ACB8QSP7_9AGAM</name>
<evidence type="ECO:0000313" key="2">
    <source>
        <dbReference type="Proteomes" id="UP000814128"/>
    </source>
</evidence>
<dbReference type="EMBL" id="MU273500">
    <property type="protein sequence ID" value="KAI0034456.1"/>
    <property type="molecule type" value="Genomic_DNA"/>
</dbReference>
<accession>A0ACB8QSP7</accession>
<protein>
    <submittedName>
        <fullName evidence="1">Uncharacterized protein</fullName>
    </submittedName>
</protein>
<dbReference type="Proteomes" id="UP000814128">
    <property type="component" value="Unassembled WGS sequence"/>
</dbReference>
<reference evidence="1" key="2">
    <citation type="journal article" date="2022" name="New Phytol.">
        <title>Evolutionary transition to the ectomycorrhizal habit in the genomes of a hyperdiverse lineage of mushroom-forming fungi.</title>
        <authorList>
            <person name="Looney B."/>
            <person name="Miyauchi S."/>
            <person name="Morin E."/>
            <person name="Drula E."/>
            <person name="Courty P.E."/>
            <person name="Kohler A."/>
            <person name="Kuo A."/>
            <person name="LaButti K."/>
            <person name="Pangilinan J."/>
            <person name="Lipzen A."/>
            <person name="Riley R."/>
            <person name="Andreopoulos W."/>
            <person name="He G."/>
            <person name="Johnson J."/>
            <person name="Nolan M."/>
            <person name="Tritt A."/>
            <person name="Barry K.W."/>
            <person name="Grigoriev I.V."/>
            <person name="Nagy L.G."/>
            <person name="Hibbett D."/>
            <person name="Henrissat B."/>
            <person name="Matheny P.B."/>
            <person name="Labbe J."/>
            <person name="Martin F.M."/>
        </authorList>
    </citation>
    <scope>NUCLEOTIDE SEQUENCE</scope>
    <source>
        <strain evidence="1">EC-137</strain>
    </source>
</reference>
<evidence type="ECO:0000313" key="1">
    <source>
        <dbReference type="EMBL" id="KAI0034456.1"/>
    </source>
</evidence>
<feature type="non-terminal residue" evidence="1">
    <location>
        <position position="1"/>
    </location>
</feature>